<sequence length="66" mass="7086">MDAVINSGRATFETAAAFAVSWWMVRAALTKACLLTLPGADGLGRGCCAFDEHRFRSVPYFGDAQS</sequence>
<dbReference type="STRING" id="861266.ARTSIC4J27_948"/>
<dbReference type="RefSeq" id="WP_050054049.1">
    <property type="nucleotide sequence ID" value="NZ_CAQI01000031.1"/>
</dbReference>
<dbReference type="OrthoDB" id="3238779at2"/>
<name>A0A024GZX5_9MICC</name>
<proteinExistence type="predicted"/>
<comment type="caution">
    <text evidence="1">The sequence shown here is derived from an EMBL/GenBank/DDBJ whole genome shotgun (WGS) entry which is preliminary data.</text>
</comment>
<gene>
    <name evidence="1" type="ORF">ARTSIC4J27_948</name>
</gene>
<accession>A0A024GZX5</accession>
<dbReference type="Proteomes" id="UP000035722">
    <property type="component" value="Unassembled WGS sequence"/>
</dbReference>
<organism evidence="1 2">
    <name type="scientific">Pseudarthrobacter siccitolerans</name>
    <dbReference type="NCBI Taxonomy" id="861266"/>
    <lineage>
        <taxon>Bacteria</taxon>
        <taxon>Bacillati</taxon>
        <taxon>Actinomycetota</taxon>
        <taxon>Actinomycetes</taxon>
        <taxon>Micrococcales</taxon>
        <taxon>Micrococcaceae</taxon>
        <taxon>Pseudarthrobacter</taxon>
    </lineage>
</organism>
<evidence type="ECO:0000313" key="1">
    <source>
        <dbReference type="EMBL" id="CCQ45016.1"/>
    </source>
</evidence>
<reference evidence="2" key="1">
    <citation type="journal article" date="2014" name="Genome Announc.">
        <title>Genome Sequence of Arthrobacter siccitolerans 4J27, a Xeroprotectant-Producing Desiccation-Tolerant Microorganism.</title>
        <authorList>
            <person name="Manzanera M."/>
            <person name="Santa-Cruz-Calvo L."/>
            <person name="Vilchez J.I."/>
            <person name="Garcia-Fontana C."/>
            <person name="Silva-Castro G.A."/>
            <person name="Calvo C."/>
            <person name="Gonzalez-Lopez J."/>
        </authorList>
    </citation>
    <scope>NUCLEOTIDE SEQUENCE [LARGE SCALE GENOMIC DNA]</scope>
    <source>
        <strain evidence="2">4J27</strain>
    </source>
</reference>
<evidence type="ECO:0000313" key="2">
    <source>
        <dbReference type="Proteomes" id="UP000035722"/>
    </source>
</evidence>
<dbReference type="EMBL" id="CAQI01000031">
    <property type="protein sequence ID" value="CCQ45016.1"/>
    <property type="molecule type" value="Genomic_DNA"/>
</dbReference>
<dbReference type="AlphaFoldDB" id="A0A024GZX5"/>
<keyword evidence="2" id="KW-1185">Reference proteome</keyword>
<protein>
    <submittedName>
        <fullName evidence="1">Putative hydroxylase domain protein</fullName>
    </submittedName>
</protein>